<dbReference type="InterPro" id="IPR046592">
    <property type="entry name" value="DUF6650"/>
</dbReference>
<organism evidence="1 2">
    <name type="scientific">Kocuria subflava</name>
    <dbReference type="NCBI Taxonomy" id="1736139"/>
    <lineage>
        <taxon>Bacteria</taxon>
        <taxon>Bacillati</taxon>
        <taxon>Actinomycetota</taxon>
        <taxon>Actinomycetes</taxon>
        <taxon>Micrococcales</taxon>
        <taxon>Micrococcaceae</taxon>
        <taxon>Kocuria</taxon>
    </lineage>
</organism>
<dbReference type="RefSeq" id="WP_119933831.1">
    <property type="nucleotide sequence ID" value="NZ_JAAVUN010000060.1"/>
</dbReference>
<dbReference type="EMBL" id="JAAVUN010000060">
    <property type="protein sequence ID" value="NKE10793.1"/>
    <property type="molecule type" value="Genomic_DNA"/>
</dbReference>
<evidence type="ECO:0000313" key="2">
    <source>
        <dbReference type="Proteomes" id="UP000521379"/>
    </source>
</evidence>
<sequence>MKFSEVVARINGVSTPIFGVSWSPATADITVARAVIAFVEVRRVLFSTYTNEVPEQCVASVIDIRDHLTEVLSAGGIGAELSGPLRMMRRFCVRFLQRVGAVEDPADQAARQRHLFRDQRWAMHDYWFGEALGELRTGVGMQVAVIAAAHGLDVEDDLAQVLPKPDEA</sequence>
<dbReference type="Pfam" id="PF20355">
    <property type="entry name" value="DUF6650"/>
    <property type="match status" value="1"/>
</dbReference>
<proteinExistence type="predicted"/>
<keyword evidence="2" id="KW-1185">Reference proteome</keyword>
<gene>
    <name evidence="1" type="ORF">GTW58_12870</name>
</gene>
<evidence type="ECO:0000313" key="1">
    <source>
        <dbReference type="EMBL" id="NKE10793.1"/>
    </source>
</evidence>
<dbReference type="AlphaFoldDB" id="A0A846TQR8"/>
<accession>A0A846TQR8</accession>
<name>A0A846TQR8_9MICC</name>
<comment type="caution">
    <text evidence="1">The sequence shown here is derived from an EMBL/GenBank/DDBJ whole genome shotgun (WGS) entry which is preliminary data.</text>
</comment>
<dbReference type="Proteomes" id="UP000521379">
    <property type="component" value="Unassembled WGS sequence"/>
</dbReference>
<protein>
    <submittedName>
        <fullName evidence="1">Uncharacterized protein</fullName>
    </submittedName>
</protein>
<reference evidence="1 2" key="1">
    <citation type="submission" date="2020-02" db="EMBL/GenBank/DDBJ databases">
        <authorList>
            <person name="Sun Q."/>
        </authorList>
    </citation>
    <scope>NUCLEOTIDE SEQUENCE [LARGE SCALE GENOMIC DNA]</scope>
    <source>
        <strain evidence="1 2">YIM 13062</strain>
    </source>
</reference>